<evidence type="ECO:0000313" key="4">
    <source>
        <dbReference type="EMBL" id="UJO15248.1"/>
    </source>
</evidence>
<dbReference type="EMBL" id="CP090165">
    <property type="protein sequence ID" value="UJO15248.1"/>
    <property type="molecule type" value="Genomic_DNA"/>
</dbReference>
<dbReference type="Pfam" id="PF00596">
    <property type="entry name" value="Aldolase_II"/>
    <property type="match status" value="1"/>
</dbReference>
<evidence type="ECO:0000256" key="2">
    <source>
        <dbReference type="ARBA" id="ARBA00023239"/>
    </source>
</evidence>
<dbReference type="GeneID" id="71987954"/>
<dbReference type="SMART" id="SM01007">
    <property type="entry name" value="Aldolase_II"/>
    <property type="match status" value="1"/>
</dbReference>
<evidence type="ECO:0000313" key="5">
    <source>
        <dbReference type="Proteomes" id="UP000756132"/>
    </source>
</evidence>
<dbReference type="GO" id="GO:0016832">
    <property type="term" value="F:aldehyde-lyase activity"/>
    <property type="evidence" value="ECO:0007669"/>
    <property type="project" value="TreeGrafter"/>
</dbReference>
<dbReference type="Gene3D" id="3.40.225.10">
    <property type="entry name" value="Class II aldolase/adducin N-terminal domain"/>
    <property type="match status" value="1"/>
</dbReference>
<dbReference type="Proteomes" id="UP000756132">
    <property type="component" value="Chromosome 3"/>
</dbReference>
<dbReference type="GO" id="GO:0046872">
    <property type="term" value="F:metal ion binding"/>
    <property type="evidence" value="ECO:0007669"/>
    <property type="project" value="UniProtKB-KW"/>
</dbReference>
<accession>A0A9Q8LEK2</accession>
<keyword evidence="5" id="KW-1185">Reference proteome</keyword>
<proteinExistence type="predicted"/>
<dbReference type="PANTHER" id="PTHR22789">
    <property type="entry name" value="FUCULOSE PHOSPHATE ALDOLASE"/>
    <property type="match status" value="1"/>
</dbReference>
<dbReference type="OrthoDB" id="2932980at2759"/>
<dbReference type="InterPro" id="IPR050197">
    <property type="entry name" value="Aldolase_class_II_sugar_metab"/>
</dbReference>
<dbReference type="InterPro" id="IPR001303">
    <property type="entry name" value="Aldolase_II/adducin_N"/>
</dbReference>
<dbReference type="KEGG" id="ffu:CLAFUR5_08076"/>
<dbReference type="RefSeq" id="XP_047759614.1">
    <property type="nucleotide sequence ID" value="XM_047907224.1"/>
</dbReference>
<dbReference type="GO" id="GO:0019323">
    <property type="term" value="P:pentose catabolic process"/>
    <property type="evidence" value="ECO:0007669"/>
    <property type="project" value="TreeGrafter"/>
</dbReference>
<evidence type="ECO:0000256" key="1">
    <source>
        <dbReference type="ARBA" id="ARBA00022723"/>
    </source>
</evidence>
<name>A0A9Q8LEK2_PASFU</name>
<sequence>MLLRVYLVQQCGRCRVGRRIIFLQHLRSVVDDSYTTMQLSNLTETLRMLVTANHILHQHNAVDGFGHISVRHPQNASLYIMSGYLAPALVSTADDLIEYNVEGSMPVDPNAGKGYSERFIHGEMYKRWTGVNCVVHSHAEAVLPYVASDVPLLPMYHMAGFQGSEALPVWDITPLYEEEPEHQQDMLVNEARFGEGLADSFAGPFSNDSDSTSPAHTVVLMKRHGCATWGPDIPTAVDRTLYTLTNAGVQTNAMAVQAAARAAGLVQNATIEGLGKRQADDCRKMNEGTQDKAWQLWEREVEVNALYQNKV</sequence>
<dbReference type="AlphaFoldDB" id="A0A9Q8LEK2"/>
<dbReference type="GO" id="GO:0005829">
    <property type="term" value="C:cytosol"/>
    <property type="evidence" value="ECO:0007669"/>
    <property type="project" value="TreeGrafter"/>
</dbReference>
<reference evidence="4" key="2">
    <citation type="journal article" date="2022" name="Microb. Genom.">
        <title>A chromosome-scale genome assembly of the tomato pathogen Cladosporium fulvum reveals a compartmentalized genome architecture and the presence of a dispensable chromosome.</title>
        <authorList>
            <person name="Zaccaron A.Z."/>
            <person name="Chen L.H."/>
            <person name="Samaras A."/>
            <person name="Stergiopoulos I."/>
        </authorList>
    </citation>
    <scope>NUCLEOTIDE SEQUENCE</scope>
    <source>
        <strain evidence="4">Race5_Kim</strain>
    </source>
</reference>
<dbReference type="PANTHER" id="PTHR22789:SF0">
    <property type="entry name" value="3-OXO-TETRONATE 4-PHOSPHATE DECARBOXYLASE-RELATED"/>
    <property type="match status" value="1"/>
</dbReference>
<keyword evidence="2" id="KW-0456">Lyase</keyword>
<feature type="domain" description="Class II aldolase/adducin N-terminal" evidence="3">
    <location>
        <begin position="47"/>
        <end position="251"/>
    </location>
</feature>
<reference evidence="4" key="1">
    <citation type="submission" date="2021-12" db="EMBL/GenBank/DDBJ databases">
        <authorList>
            <person name="Zaccaron A."/>
            <person name="Stergiopoulos I."/>
        </authorList>
    </citation>
    <scope>NUCLEOTIDE SEQUENCE</scope>
    <source>
        <strain evidence="4">Race5_Kim</strain>
    </source>
</reference>
<gene>
    <name evidence="4" type="ORF">CLAFUR5_08076</name>
</gene>
<evidence type="ECO:0000259" key="3">
    <source>
        <dbReference type="SMART" id="SM01007"/>
    </source>
</evidence>
<keyword evidence="1" id="KW-0479">Metal-binding</keyword>
<dbReference type="InterPro" id="IPR036409">
    <property type="entry name" value="Aldolase_II/adducin_N_sf"/>
</dbReference>
<organism evidence="4 5">
    <name type="scientific">Passalora fulva</name>
    <name type="common">Tomato leaf mold</name>
    <name type="synonym">Cladosporium fulvum</name>
    <dbReference type="NCBI Taxonomy" id="5499"/>
    <lineage>
        <taxon>Eukaryota</taxon>
        <taxon>Fungi</taxon>
        <taxon>Dikarya</taxon>
        <taxon>Ascomycota</taxon>
        <taxon>Pezizomycotina</taxon>
        <taxon>Dothideomycetes</taxon>
        <taxon>Dothideomycetidae</taxon>
        <taxon>Mycosphaerellales</taxon>
        <taxon>Mycosphaerellaceae</taxon>
        <taxon>Fulvia</taxon>
    </lineage>
</organism>
<dbReference type="SUPFAM" id="SSF53639">
    <property type="entry name" value="AraD/HMP-PK domain-like"/>
    <property type="match status" value="1"/>
</dbReference>
<protein>
    <submittedName>
        <fullName evidence="4">Decarboxylase tropJ</fullName>
    </submittedName>
</protein>